<protein>
    <submittedName>
        <fullName evidence="1">Uncharacterized protein</fullName>
    </submittedName>
</protein>
<name>A0A2X4PWP6_9PORP</name>
<evidence type="ECO:0000313" key="2">
    <source>
        <dbReference type="Proteomes" id="UP000249300"/>
    </source>
</evidence>
<sequence length="41" mass="4876">MYHNDPEMDFPAIKKNYKDILIIQENRYQIGFHPFGSGFSI</sequence>
<dbReference type="KEGG" id="pcre:NCTC12858_00083"/>
<proteinExistence type="predicted"/>
<reference evidence="1 2" key="1">
    <citation type="submission" date="2018-06" db="EMBL/GenBank/DDBJ databases">
        <authorList>
            <consortium name="Pathogen Informatics"/>
            <person name="Doyle S."/>
        </authorList>
    </citation>
    <scope>NUCLEOTIDE SEQUENCE [LARGE SCALE GENOMIC DNA]</scope>
    <source>
        <strain evidence="1 2">NCTC12858</strain>
    </source>
</reference>
<organism evidence="1 2">
    <name type="scientific">Porphyromonas crevioricanis</name>
    <dbReference type="NCBI Taxonomy" id="393921"/>
    <lineage>
        <taxon>Bacteria</taxon>
        <taxon>Pseudomonadati</taxon>
        <taxon>Bacteroidota</taxon>
        <taxon>Bacteroidia</taxon>
        <taxon>Bacteroidales</taxon>
        <taxon>Porphyromonadaceae</taxon>
        <taxon>Porphyromonas</taxon>
    </lineage>
</organism>
<gene>
    <name evidence="1" type="ORF">NCTC12858_00083</name>
</gene>
<dbReference type="AlphaFoldDB" id="A0A2X4PWP6"/>
<dbReference type="Proteomes" id="UP000249300">
    <property type="component" value="Chromosome 1"/>
</dbReference>
<evidence type="ECO:0000313" key="1">
    <source>
        <dbReference type="EMBL" id="SQH72277.1"/>
    </source>
</evidence>
<accession>A0A2X4PWP6</accession>
<dbReference type="EMBL" id="LS483447">
    <property type="protein sequence ID" value="SQH72277.1"/>
    <property type="molecule type" value="Genomic_DNA"/>
</dbReference>
<keyword evidence="2" id="KW-1185">Reference proteome</keyword>